<evidence type="ECO:0000313" key="10">
    <source>
        <dbReference type="Proteomes" id="UP001623330"/>
    </source>
</evidence>
<evidence type="ECO:0000256" key="1">
    <source>
        <dbReference type="ARBA" id="ARBA00022618"/>
    </source>
</evidence>
<feature type="repeat" description="TPR" evidence="7">
    <location>
        <begin position="488"/>
        <end position="521"/>
    </location>
</feature>
<dbReference type="SMART" id="SM00028">
    <property type="entry name" value="TPR"/>
    <property type="match status" value="7"/>
</dbReference>
<dbReference type="SUPFAM" id="SSF48452">
    <property type="entry name" value="TPR-like"/>
    <property type="match status" value="2"/>
</dbReference>
<gene>
    <name evidence="9" type="ORF">RNJ44_02504</name>
</gene>
<keyword evidence="4" id="KW-0833">Ubl conjugation pathway</keyword>
<evidence type="ECO:0000256" key="7">
    <source>
        <dbReference type="PROSITE-ProRule" id="PRU00339"/>
    </source>
</evidence>
<keyword evidence="6" id="KW-0131">Cell cycle</keyword>
<dbReference type="EMBL" id="JBEVYD010000013">
    <property type="protein sequence ID" value="KAL3228559.1"/>
    <property type="molecule type" value="Genomic_DNA"/>
</dbReference>
<evidence type="ECO:0000256" key="3">
    <source>
        <dbReference type="ARBA" id="ARBA00022776"/>
    </source>
</evidence>
<keyword evidence="1" id="KW-0132">Cell division</keyword>
<dbReference type="InterPro" id="IPR011990">
    <property type="entry name" value="TPR-like_helical_dom_sf"/>
</dbReference>
<keyword evidence="10" id="KW-1185">Reference proteome</keyword>
<evidence type="ECO:0000256" key="2">
    <source>
        <dbReference type="ARBA" id="ARBA00022737"/>
    </source>
</evidence>
<accession>A0ABR4NLW4</accession>
<keyword evidence="5 7" id="KW-0802">TPR repeat</keyword>
<evidence type="ECO:0000256" key="4">
    <source>
        <dbReference type="ARBA" id="ARBA00022786"/>
    </source>
</evidence>
<evidence type="ECO:0000313" key="9">
    <source>
        <dbReference type="EMBL" id="KAL3228559.1"/>
    </source>
</evidence>
<dbReference type="Pfam" id="PF04049">
    <property type="entry name" value="ANAPC8"/>
    <property type="match status" value="1"/>
</dbReference>
<dbReference type="PANTHER" id="PTHR12558">
    <property type="entry name" value="CELL DIVISION CYCLE 16,23,27"/>
    <property type="match status" value="1"/>
</dbReference>
<dbReference type="Gene3D" id="1.25.40.10">
    <property type="entry name" value="Tetratricopeptide repeat domain"/>
    <property type="match status" value="3"/>
</dbReference>
<keyword evidence="3" id="KW-0498">Mitosis</keyword>
<reference evidence="9 10" key="1">
    <citation type="submission" date="2024-05" db="EMBL/GenBank/DDBJ databases">
        <title>Long read based assembly of the Candida bracarensis genome reveals expanded adhesin content.</title>
        <authorList>
            <person name="Marcet-Houben M."/>
            <person name="Ksiezopolska E."/>
            <person name="Gabaldon T."/>
        </authorList>
    </citation>
    <scope>NUCLEOTIDE SEQUENCE [LARGE SCALE GENOMIC DNA]</scope>
    <source>
        <strain evidence="9 10">CBM6</strain>
    </source>
</reference>
<evidence type="ECO:0000259" key="8">
    <source>
        <dbReference type="Pfam" id="PF04049"/>
    </source>
</evidence>
<dbReference type="PROSITE" id="PS50005">
    <property type="entry name" value="TPR"/>
    <property type="match status" value="2"/>
</dbReference>
<sequence>MAGVLSDDVVADVRRSLRKAADEMGKMKLVGSAKWASEALNGICEDGKPGGQRRSVGAQESDHFYFTENEYDQYLYISTLFDGKEFDRCAFWLKDVVNPALKFLQLYCQFLSWDKRHQETLENVLTVSRKASIVNNGSMEKGIELDGADEVMLEQNPRFQRDGGGEGKATPDSIVKILEELNSYLDAHMSQRNPEVPTNSIGFALLFYLRGILLKQGGSKSAAMKAFIHSLKIYSYNYACWTELLDCITTTEEAHILISHMEKTVSFEKLENLKSQASLENNIMYKVFQLLIFKEFQGNVDEYLELFEYLLTMFPNFIYLHAQNALTNYQYMDYTHAESLFEKILEVDPYRLDDLDTYSNILYVMQKNSKLAYLTQFVAGVDRFRPETCCVIANYYSARQEHEKSIMYFRRALTLDKRATSAWTLMGHEFVELKNSHAAIESYRRAVDIDPKDFRAWYGLGQAYEVLDMHLYSLYYFQRACILKPLDMRMWQALGSCYAKVSNQTQAIKCFERALQLTNKEQDTSLLFKLAKLYEQVQNIDKCKYFMEKCVEMEHITEGLVTEESVKARLWLAKYEFNNKNYDKAYNFAVGVSSGTSQEIEEARSLARDCRRNM</sequence>
<feature type="repeat" description="TPR" evidence="7">
    <location>
        <begin position="420"/>
        <end position="453"/>
    </location>
</feature>
<organism evidence="9 10">
    <name type="scientific">Nakaseomyces bracarensis</name>
    <dbReference type="NCBI Taxonomy" id="273131"/>
    <lineage>
        <taxon>Eukaryota</taxon>
        <taxon>Fungi</taxon>
        <taxon>Dikarya</taxon>
        <taxon>Ascomycota</taxon>
        <taxon>Saccharomycotina</taxon>
        <taxon>Saccharomycetes</taxon>
        <taxon>Saccharomycetales</taxon>
        <taxon>Saccharomycetaceae</taxon>
        <taxon>Nakaseomyces</taxon>
    </lineage>
</organism>
<dbReference type="InterPro" id="IPR019734">
    <property type="entry name" value="TPR_rpt"/>
</dbReference>
<dbReference type="Pfam" id="PF13414">
    <property type="entry name" value="TPR_11"/>
    <property type="match status" value="1"/>
</dbReference>
<dbReference type="InterPro" id="IPR007192">
    <property type="entry name" value="APC8"/>
</dbReference>
<dbReference type="Pfam" id="PF13181">
    <property type="entry name" value="TPR_8"/>
    <property type="match status" value="3"/>
</dbReference>
<dbReference type="PANTHER" id="PTHR12558:SF10">
    <property type="entry name" value="CELL DIVISION CYCLE PROTEIN 23 HOMOLOG"/>
    <property type="match status" value="1"/>
</dbReference>
<protein>
    <recommendedName>
        <fullName evidence="8">Cdc23 domain-containing protein</fullName>
    </recommendedName>
</protein>
<comment type="caution">
    <text evidence="9">The sequence shown here is derived from an EMBL/GenBank/DDBJ whole genome shotgun (WGS) entry which is preliminary data.</text>
</comment>
<keyword evidence="2" id="KW-0677">Repeat</keyword>
<name>A0ABR4NLW4_9SACH</name>
<evidence type="ECO:0000256" key="5">
    <source>
        <dbReference type="ARBA" id="ARBA00022803"/>
    </source>
</evidence>
<proteinExistence type="predicted"/>
<evidence type="ECO:0000256" key="6">
    <source>
        <dbReference type="ARBA" id="ARBA00023306"/>
    </source>
</evidence>
<dbReference type="Proteomes" id="UP001623330">
    <property type="component" value="Unassembled WGS sequence"/>
</dbReference>
<feature type="domain" description="Cdc23" evidence="8">
    <location>
        <begin position="13"/>
        <end position="325"/>
    </location>
</feature>